<dbReference type="EMBL" id="JAFFTA010000030">
    <property type="protein sequence ID" value="MBM9915268.1"/>
    <property type="molecule type" value="Genomic_DNA"/>
</dbReference>
<reference evidence="6" key="1">
    <citation type="submission" date="2021-01" db="EMBL/GenBank/DDBJ databases">
        <title>Stenotrophomonas maltophilia.</title>
        <authorList>
            <person name="Yu Y."/>
        </authorList>
    </citation>
    <scope>NUCLEOTIDE SEQUENCE [LARGE SCALE GENOMIC DNA]</scope>
    <source>
        <strain evidence="6">As-6</strain>
    </source>
</reference>
<dbReference type="AlphaFoldDB" id="A0AAW4GKF8"/>
<organism evidence="4 7">
    <name type="scientific">Stenotrophomonas lactitubi</name>
    <dbReference type="NCBI Taxonomy" id="2045214"/>
    <lineage>
        <taxon>Bacteria</taxon>
        <taxon>Pseudomonadati</taxon>
        <taxon>Pseudomonadota</taxon>
        <taxon>Gammaproteobacteria</taxon>
        <taxon>Lysobacterales</taxon>
        <taxon>Lysobacteraceae</taxon>
        <taxon>Stenotrophomonas</taxon>
    </lineage>
</organism>
<evidence type="ECO:0000256" key="1">
    <source>
        <dbReference type="ARBA" id="ARBA00022737"/>
    </source>
</evidence>
<keyword evidence="6" id="KW-1185">Reference proteome</keyword>
<dbReference type="PANTHER" id="PTHR32305">
    <property type="match status" value="1"/>
</dbReference>
<evidence type="ECO:0000259" key="3">
    <source>
        <dbReference type="Pfam" id="PF25023"/>
    </source>
</evidence>
<protein>
    <recommendedName>
        <fullName evidence="3">Teneurin-like YD-shell domain-containing protein</fullName>
    </recommendedName>
</protein>
<gene>
    <name evidence="4" type="ORF">JJW18_17455</name>
    <name evidence="5" type="ORF">JJW19_00940</name>
</gene>
<proteinExistence type="predicted"/>
<dbReference type="InterPro" id="IPR056823">
    <property type="entry name" value="TEN-like_YD-shell"/>
</dbReference>
<dbReference type="EMBL" id="JAFFTB010000001">
    <property type="protein sequence ID" value="MBM9936698.1"/>
    <property type="molecule type" value="Genomic_DNA"/>
</dbReference>
<evidence type="ECO:0000313" key="6">
    <source>
        <dbReference type="Proteomes" id="UP000749453"/>
    </source>
</evidence>
<sequence>MNGLSSLLIQVVLAVVVLAACMAPATAQEVVEYIHTDALGSPVAITDASGNVIERTVYEPYGEVANRPLKDGPGYTGHVTDSETGLSYMQQRYMDPALGTFLSVDPVTVEGGDMRHLSRYAYAYNNPYKFTDPDGRCPQCLWGAPIGAVVNIGVQMAMAEGSVGERFSQVKWGQVAVATVAGALSGGVSAVASTAATTGGTIAANVVGNAAVGAVSAQANAQLEGKTASVSEVAKGAALSGGTAGLGAAVSAAPGVAARSASAGMTQTERAATGNLMQGIKEATPGFKYSNPVQTAANAVGAAVSSSGDLEPLVNDKLK</sequence>
<comment type="caution">
    <text evidence="4">The sequence shown here is derived from an EMBL/GenBank/DDBJ whole genome shotgun (WGS) entry which is preliminary data.</text>
</comment>
<evidence type="ECO:0000313" key="7">
    <source>
        <dbReference type="Proteomes" id="UP000784064"/>
    </source>
</evidence>
<keyword evidence="2" id="KW-0732">Signal</keyword>
<dbReference type="RefSeq" id="WP_205405030.1">
    <property type="nucleotide sequence ID" value="NZ_JAFFTA010000030.1"/>
</dbReference>
<feature type="signal peptide" evidence="2">
    <location>
        <begin position="1"/>
        <end position="27"/>
    </location>
</feature>
<reference evidence="4" key="2">
    <citation type="submission" date="2021-01" db="EMBL/GenBank/DDBJ databases">
        <authorList>
            <person name="Yu Y."/>
        </authorList>
    </citation>
    <scope>NUCLEOTIDE SEQUENCE</scope>
    <source>
        <strain evidence="4">As-5</strain>
        <strain evidence="5">As-6</strain>
    </source>
</reference>
<evidence type="ECO:0000313" key="4">
    <source>
        <dbReference type="EMBL" id="MBM9915268.1"/>
    </source>
</evidence>
<dbReference type="Gene3D" id="2.180.10.10">
    <property type="entry name" value="RHS repeat-associated core"/>
    <property type="match status" value="1"/>
</dbReference>
<evidence type="ECO:0000256" key="2">
    <source>
        <dbReference type="SAM" id="SignalP"/>
    </source>
</evidence>
<feature type="chain" id="PRO_5043677632" description="Teneurin-like YD-shell domain-containing protein" evidence="2">
    <location>
        <begin position="28"/>
        <end position="319"/>
    </location>
</feature>
<dbReference type="InterPro" id="IPR022385">
    <property type="entry name" value="Rhs_assc_core"/>
</dbReference>
<name>A0AAW4GKF8_9GAMM</name>
<dbReference type="Proteomes" id="UP000749453">
    <property type="component" value="Unassembled WGS sequence"/>
</dbReference>
<accession>A0AAW4GKF8</accession>
<dbReference type="NCBIfam" id="TIGR03696">
    <property type="entry name" value="Rhs_assc_core"/>
    <property type="match status" value="1"/>
</dbReference>
<dbReference type="InterPro" id="IPR050708">
    <property type="entry name" value="T6SS_VgrG/RHS"/>
</dbReference>
<keyword evidence="1" id="KW-0677">Repeat</keyword>
<dbReference type="Pfam" id="PF25023">
    <property type="entry name" value="TEN_YD-shell"/>
    <property type="match status" value="1"/>
</dbReference>
<dbReference type="Proteomes" id="UP000784064">
    <property type="component" value="Unassembled WGS sequence"/>
</dbReference>
<evidence type="ECO:0000313" key="5">
    <source>
        <dbReference type="EMBL" id="MBM9936698.1"/>
    </source>
</evidence>
<feature type="domain" description="Teneurin-like YD-shell" evidence="3">
    <location>
        <begin position="33"/>
        <end position="127"/>
    </location>
</feature>
<dbReference type="PANTHER" id="PTHR32305:SF15">
    <property type="entry name" value="PROTEIN RHSA-RELATED"/>
    <property type="match status" value="1"/>
</dbReference>